<gene>
    <name evidence="1" type="ORF">MMYC01_206056</name>
</gene>
<comment type="caution">
    <text evidence="1">The sequence shown here is derived from an EMBL/GenBank/DDBJ whole genome shotgun (WGS) entry which is preliminary data.</text>
</comment>
<dbReference type="AlphaFoldDB" id="A0A175W1K1"/>
<proteinExistence type="predicted"/>
<dbReference type="Proteomes" id="UP000078237">
    <property type="component" value="Unassembled WGS sequence"/>
</dbReference>
<dbReference type="OrthoDB" id="5342924at2759"/>
<evidence type="ECO:0000313" key="2">
    <source>
        <dbReference type="Proteomes" id="UP000078237"/>
    </source>
</evidence>
<keyword evidence="2" id="KW-1185">Reference proteome</keyword>
<reference evidence="1 2" key="1">
    <citation type="journal article" date="2016" name="Genome Announc.">
        <title>Genome Sequence of Madurella mycetomatis mm55, Isolated from a Human Mycetoma Case in Sudan.</title>
        <authorList>
            <person name="Smit S."/>
            <person name="Derks M.F."/>
            <person name="Bervoets S."/>
            <person name="Fahal A."/>
            <person name="van Leeuwen W."/>
            <person name="van Belkum A."/>
            <person name="van de Sande W.W."/>
        </authorList>
    </citation>
    <scope>NUCLEOTIDE SEQUENCE [LARGE SCALE GENOMIC DNA]</scope>
    <source>
        <strain evidence="2">mm55</strain>
    </source>
</reference>
<organism evidence="1 2">
    <name type="scientific">Madurella mycetomatis</name>
    <dbReference type="NCBI Taxonomy" id="100816"/>
    <lineage>
        <taxon>Eukaryota</taxon>
        <taxon>Fungi</taxon>
        <taxon>Dikarya</taxon>
        <taxon>Ascomycota</taxon>
        <taxon>Pezizomycotina</taxon>
        <taxon>Sordariomycetes</taxon>
        <taxon>Sordariomycetidae</taxon>
        <taxon>Sordariales</taxon>
        <taxon>Sordariales incertae sedis</taxon>
        <taxon>Madurella</taxon>
    </lineage>
</organism>
<accession>A0A175W1K1</accession>
<sequence length="185" mass="20294">MSFHVPQSFEVPTVQTLGLPQSAFSFNSTPLGVFMDTRMSPPVNLTTAFLWSENSDADTVCLVAAKWADGDVWISEPNQRTPESSYSVDPFVSASAFTDPAELITIAADWAHRLHTIVSPRAAVPNSVQEGVGVFERIRATCDGDIQCLSVTVALYLTDALSRQHGTHGRYTTAKEIRFENRSSR</sequence>
<evidence type="ECO:0000313" key="1">
    <source>
        <dbReference type="EMBL" id="KXX77415.1"/>
    </source>
</evidence>
<protein>
    <submittedName>
        <fullName evidence="1">Uncharacterized protein</fullName>
    </submittedName>
</protein>
<name>A0A175W1K1_9PEZI</name>
<dbReference type="VEuPathDB" id="FungiDB:MMYC01_206056"/>
<dbReference type="EMBL" id="LCTW02000162">
    <property type="protein sequence ID" value="KXX77415.1"/>
    <property type="molecule type" value="Genomic_DNA"/>
</dbReference>